<keyword evidence="4" id="KW-0560">Oxidoreductase</keyword>
<name>A0AAD5TIJ6_9FUNG</name>
<dbReference type="InterPro" id="IPR001117">
    <property type="entry name" value="Cu-oxidase_2nd"/>
</dbReference>
<dbReference type="GO" id="GO:0005507">
    <property type="term" value="F:copper ion binding"/>
    <property type="evidence" value="ECO:0007669"/>
    <property type="project" value="InterPro"/>
</dbReference>
<feature type="domain" description="Plastocyanin-like" evidence="10">
    <location>
        <begin position="37"/>
        <end position="152"/>
    </location>
</feature>
<keyword evidence="2" id="KW-0479">Metal-binding</keyword>
<feature type="signal peptide" evidence="7">
    <location>
        <begin position="1"/>
        <end position="19"/>
    </location>
</feature>
<dbReference type="InterPro" id="IPR011707">
    <property type="entry name" value="Cu-oxidase-like_N"/>
</dbReference>
<dbReference type="SUPFAM" id="SSF49503">
    <property type="entry name" value="Cupredoxins"/>
    <property type="match status" value="3"/>
</dbReference>
<comment type="similarity">
    <text evidence="1">Belongs to the multicopper oxidase family.</text>
</comment>
<dbReference type="GO" id="GO:0016491">
    <property type="term" value="F:oxidoreductase activity"/>
    <property type="evidence" value="ECO:0007669"/>
    <property type="project" value="UniProtKB-KW"/>
</dbReference>
<evidence type="ECO:0000256" key="4">
    <source>
        <dbReference type="ARBA" id="ARBA00023002"/>
    </source>
</evidence>
<comment type="caution">
    <text evidence="11">The sequence shown here is derived from an EMBL/GenBank/DDBJ whole genome shotgun (WGS) entry which is preliminary data.</text>
</comment>
<sequence length="659" mass="73361">MRSSLAAFGALLLSTLATAAPSGVYGPHIDKRFHLTVEEKNLAPDGYTRPVFTFNGKFQGEPLILDEDDVVSITVQNKASVPFTEHWHGFLQEDTPEMDGAMGVNQWGIYPGESYTYVFQVKGQYGAYWHHSHQRQYSGDGLRGAIYIRPKKTRSKPWSLISTDPKEIAMLEQAEQNPEILMLTDHYHQTTTELLITLKTTGLPPGCMDSLLINGQGRQYCVPQDTWPSYASFAQQMLAQRYNFTTYTTKGCIALTTPNPGYDSHQILDKVPCQNTTTPLHVVNVAHQVAKGQSWLNVQGIISGTGWWYGLSIDSHPFYIVAVDGDYVIPQQVDFAQLSLGSRVSIMIKLNPAFKGRRFPFRLTGTAPLQVLEGYGFLSYAAADGQLLNLTQDEGFAYLTTKRADTGPMVKWNGDLLDTKVALNESNTTPFQVRWPIPQHSDQTLDIFAHEPGENTWSVDRQPLNTEELSDGEPIIFHPYNISATMPYEVIKNGTIVDVIIQSSLHSRDGGLNPHHPMHLHGHKFFVIGSGDGVFPYRTVREAQAGGMHFNLDSAPLRDVTDVPGGGWVILRYQVTHAGLNLLHCHTDDHTVEGMQTLLVEAPELLPAFKPSVSRRPAGYYPVGTDPLGKLLNMAFENERKENNYTLPANSTSLHPSRK</sequence>
<dbReference type="InterPro" id="IPR011706">
    <property type="entry name" value="Cu-oxidase_C"/>
</dbReference>
<evidence type="ECO:0000259" key="9">
    <source>
        <dbReference type="Pfam" id="PF07731"/>
    </source>
</evidence>
<evidence type="ECO:0000256" key="6">
    <source>
        <dbReference type="ARBA" id="ARBA00023180"/>
    </source>
</evidence>
<dbReference type="CDD" id="cd13850">
    <property type="entry name" value="CuRO_1_Abr2_like"/>
    <property type="match status" value="1"/>
</dbReference>
<evidence type="ECO:0008006" key="13">
    <source>
        <dbReference type="Google" id="ProtNLM"/>
    </source>
</evidence>
<feature type="domain" description="Plastocyanin-like" evidence="8">
    <location>
        <begin position="311"/>
        <end position="352"/>
    </location>
</feature>
<dbReference type="Pfam" id="PF00394">
    <property type="entry name" value="Cu-oxidase"/>
    <property type="match status" value="1"/>
</dbReference>
<feature type="domain" description="Plastocyanin-like" evidence="9">
    <location>
        <begin position="489"/>
        <end position="603"/>
    </location>
</feature>
<keyword evidence="6" id="KW-0325">Glycoprotein</keyword>
<dbReference type="Pfam" id="PF07731">
    <property type="entry name" value="Cu-oxidase_2"/>
    <property type="match status" value="1"/>
</dbReference>
<keyword evidence="12" id="KW-1185">Reference proteome</keyword>
<evidence type="ECO:0000256" key="2">
    <source>
        <dbReference type="ARBA" id="ARBA00022723"/>
    </source>
</evidence>
<evidence type="ECO:0000256" key="3">
    <source>
        <dbReference type="ARBA" id="ARBA00022729"/>
    </source>
</evidence>
<evidence type="ECO:0000259" key="8">
    <source>
        <dbReference type="Pfam" id="PF00394"/>
    </source>
</evidence>
<dbReference type="InterPro" id="IPR002355">
    <property type="entry name" value="Cu_oxidase_Cu_BS"/>
</dbReference>
<keyword evidence="3 7" id="KW-0732">Signal</keyword>
<gene>
    <name evidence="11" type="ORF">HDU87_004338</name>
</gene>
<feature type="chain" id="PRO_5042229642" description="Multicopper oxidase" evidence="7">
    <location>
        <begin position="20"/>
        <end position="659"/>
    </location>
</feature>
<dbReference type="Gene3D" id="2.60.40.420">
    <property type="entry name" value="Cupredoxins - blue copper proteins"/>
    <property type="match status" value="3"/>
</dbReference>
<reference evidence="11" key="1">
    <citation type="submission" date="2020-05" db="EMBL/GenBank/DDBJ databases">
        <title>Phylogenomic resolution of chytrid fungi.</title>
        <authorList>
            <person name="Stajich J.E."/>
            <person name="Amses K."/>
            <person name="Simmons R."/>
            <person name="Seto K."/>
            <person name="Myers J."/>
            <person name="Bonds A."/>
            <person name="Quandt C.A."/>
            <person name="Barry K."/>
            <person name="Liu P."/>
            <person name="Grigoriev I."/>
            <person name="Longcore J.E."/>
            <person name="James T.Y."/>
        </authorList>
    </citation>
    <scope>NUCLEOTIDE SEQUENCE</scope>
    <source>
        <strain evidence="11">JEL0379</strain>
    </source>
</reference>
<evidence type="ECO:0000313" key="11">
    <source>
        <dbReference type="EMBL" id="KAJ3177585.1"/>
    </source>
</evidence>
<accession>A0AAD5TIJ6</accession>
<evidence type="ECO:0000259" key="10">
    <source>
        <dbReference type="Pfam" id="PF07732"/>
    </source>
</evidence>
<dbReference type="PANTHER" id="PTHR11709">
    <property type="entry name" value="MULTI-COPPER OXIDASE"/>
    <property type="match status" value="1"/>
</dbReference>
<organism evidence="11 12">
    <name type="scientific">Geranomyces variabilis</name>
    <dbReference type="NCBI Taxonomy" id="109894"/>
    <lineage>
        <taxon>Eukaryota</taxon>
        <taxon>Fungi</taxon>
        <taxon>Fungi incertae sedis</taxon>
        <taxon>Chytridiomycota</taxon>
        <taxon>Chytridiomycota incertae sedis</taxon>
        <taxon>Chytridiomycetes</taxon>
        <taxon>Spizellomycetales</taxon>
        <taxon>Powellomycetaceae</taxon>
        <taxon>Geranomyces</taxon>
    </lineage>
</organism>
<proteinExistence type="inferred from homology"/>
<evidence type="ECO:0000256" key="5">
    <source>
        <dbReference type="ARBA" id="ARBA00023008"/>
    </source>
</evidence>
<evidence type="ECO:0000256" key="1">
    <source>
        <dbReference type="ARBA" id="ARBA00010609"/>
    </source>
</evidence>
<dbReference type="InterPro" id="IPR008972">
    <property type="entry name" value="Cupredoxin"/>
</dbReference>
<dbReference type="PANTHER" id="PTHR11709:SF488">
    <property type="entry name" value="LACCASE-RELATED"/>
    <property type="match status" value="1"/>
</dbReference>
<dbReference type="EMBL" id="JADGJQ010000032">
    <property type="protein sequence ID" value="KAJ3177585.1"/>
    <property type="molecule type" value="Genomic_DNA"/>
</dbReference>
<keyword evidence="5" id="KW-0186">Copper</keyword>
<dbReference type="InterPro" id="IPR045087">
    <property type="entry name" value="Cu-oxidase_fam"/>
</dbReference>
<dbReference type="PROSITE" id="PS00080">
    <property type="entry name" value="MULTICOPPER_OXIDASE2"/>
    <property type="match status" value="1"/>
</dbReference>
<dbReference type="AlphaFoldDB" id="A0AAD5TIJ6"/>
<protein>
    <recommendedName>
        <fullName evidence="13">Multicopper oxidase</fullName>
    </recommendedName>
</protein>
<evidence type="ECO:0000313" key="12">
    <source>
        <dbReference type="Proteomes" id="UP001212152"/>
    </source>
</evidence>
<dbReference type="Pfam" id="PF07732">
    <property type="entry name" value="Cu-oxidase_3"/>
    <property type="match status" value="1"/>
</dbReference>
<evidence type="ECO:0000256" key="7">
    <source>
        <dbReference type="SAM" id="SignalP"/>
    </source>
</evidence>
<dbReference type="Proteomes" id="UP001212152">
    <property type="component" value="Unassembled WGS sequence"/>
</dbReference>